<dbReference type="Gene3D" id="1.20.1050.10">
    <property type="match status" value="1"/>
</dbReference>
<dbReference type="InterPro" id="IPR036249">
    <property type="entry name" value="Thioredoxin-like_sf"/>
</dbReference>
<feature type="compositionally biased region" description="Low complexity" evidence="1">
    <location>
        <begin position="238"/>
        <end position="256"/>
    </location>
</feature>
<comment type="caution">
    <text evidence="3">The sequence shown here is derived from an EMBL/GenBank/DDBJ whole genome shotgun (WGS) entry which is preliminary data.</text>
</comment>
<dbReference type="SUPFAM" id="SSF52833">
    <property type="entry name" value="Thioredoxin-like"/>
    <property type="match status" value="1"/>
</dbReference>
<evidence type="ECO:0000313" key="3">
    <source>
        <dbReference type="EMBL" id="OOV35619.1"/>
    </source>
</evidence>
<keyword evidence="3" id="KW-0808">Transferase</keyword>
<dbReference type="InterPro" id="IPR040079">
    <property type="entry name" value="Glutathione_S-Trfase"/>
</dbReference>
<dbReference type="PROSITE" id="PS50404">
    <property type="entry name" value="GST_NTER"/>
    <property type="match status" value="1"/>
</dbReference>
<dbReference type="PANTHER" id="PTHR42673:SF4">
    <property type="entry name" value="MALEYLACETOACETATE ISOMERASE"/>
    <property type="match status" value="1"/>
</dbReference>
<dbReference type="GO" id="GO:0004364">
    <property type="term" value="F:glutathione transferase activity"/>
    <property type="evidence" value="ECO:0007669"/>
    <property type="project" value="TreeGrafter"/>
</dbReference>
<dbReference type="SFLD" id="SFLDS00019">
    <property type="entry name" value="Glutathione_Transferase_(cytos"/>
    <property type="match status" value="1"/>
</dbReference>
<dbReference type="GO" id="GO:0006749">
    <property type="term" value="P:glutathione metabolic process"/>
    <property type="evidence" value="ECO:0007669"/>
    <property type="project" value="TreeGrafter"/>
</dbReference>
<protein>
    <submittedName>
        <fullName evidence="3">Glutathione S-transferase</fullName>
    </submittedName>
</protein>
<dbReference type="GO" id="GO:0016034">
    <property type="term" value="F:maleylacetoacetate isomerase activity"/>
    <property type="evidence" value="ECO:0007669"/>
    <property type="project" value="TreeGrafter"/>
</dbReference>
<reference evidence="3 4" key="1">
    <citation type="submission" date="2017-02" db="EMBL/GenBank/DDBJ databases">
        <title>Draft Genome Sequences of 'Candidatus Synechococcus spongiarum', Cyanobacterial Symbionts of the Mediterranean Sponge Aplysina aerophoba from two locations.</title>
        <authorList>
            <person name="Slaby B.M."/>
            <person name="Hentschel U."/>
        </authorList>
    </citation>
    <scope>NUCLEOTIDE SEQUENCE [LARGE SCALE GENOMIC DNA]</scope>
    <source>
        <strain evidence="3">LMB bulk15N</strain>
    </source>
</reference>
<dbReference type="PANTHER" id="PTHR42673">
    <property type="entry name" value="MALEYLACETOACETATE ISOMERASE"/>
    <property type="match status" value="1"/>
</dbReference>
<name>A0A1T1D419_9SYNE</name>
<feature type="domain" description="GST N-terminal" evidence="2">
    <location>
        <begin position="1"/>
        <end position="77"/>
    </location>
</feature>
<dbReference type="InterPro" id="IPR036282">
    <property type="entry name" value="Glutathione-S-Trfase_C_sf"/>
</dbReference>
<sequence length="256" mass="27291">MKLFQFRHSPFCEKARLLLSAKAVPYAVQEVTPGVGQVDLFRRSGQRQVPVLQDGDVLAVGSVAIARHLDSKVPEPPLLPVDPQARARALLWENWADTTLAHGARMALLQAVSQDNHLRKALLPQATPTPLRDLLGALPGEMVSGVSQLLTRAGFQQLGHALEQLTTLVANGQPLLDAQHCVADVAVAAQLYGLKFPTAAGAELAGRGVPGIADHPLFEPLFAWRDRIYGAMGRGDLTPAPSSDPDNPASTPGDHG</sequence>
<dbReference type="EMBL" id="MWLE01000047">
    <property type="protein sequence ID" value="OOV35619.1"/>
    <property type="molecule type" value="Genomic_DNA"/>
</dbReference>
<dbReference type="CDD" id="cd00299">
    <property type="entry name" value="GST_C_family"/>
    <property type="match status" value="1"/>
</dbReference>
<organism evidence="3 4">
    <name type="scientific">Candidatus Synechococcus spongiarum LMB bulk15N</name>
    <dbReference type="NCBI Taxonomy" id="1943583"/>
    <lineage>
        <taxon>Bacteria</taxon>
        <taxon>Bacillati</taxon>
        <taxon>Cyanobacteriota</taxon>
        <taxon>Cyanophyceae</taxon>
        <taxon>Synechococcales</taxon>
        <taxon>Synechococcaceae</taxon>
        <taxon>Synechococcus</taxon>
    </lineage>
</organism>
<dbReference type="CDD" id="cd00570">
    <property type="entry name" value="GST_N_family"/>
    <property type="match status" value="1"/>
</dbReference>
<gene>
    <name evidence="3" type="ORF">BV53_03560</name>
</gene>
<evidence type="ECO:0000313" key="4">
    <source>
        <dbReference type="Proteomes" id="UP000242590"/>
    </source>
</evidence>
<dbReference type="SUPFAM" id="SSF47616">
    <property type="entry name" value="GST C-terminal domain-like"/>
    <property type="match status" value="1"/>
</dbReference>
<dbReference type="InterPro" id="IPR004045">
    <property type="entry name" value="Glutathione_S-Trfase_N"/>
</dbReference>
<evidence type="ECO:0000259" key="2">
    <source>
        <dbReference type="PROSITE" id="PS50404"/>
    </source>
</evidence>
<accession>A0A1T1D419</accession>
<dbReference type="Gene3D" id="3.40.30.10">
    <property type="entry name" value="Glutaredoxin"/>
    <property type="match status" value="1"/>
</dbReference>
<dbReference type="Pfam" id="PF13417">
    <property type="entry name" value="GST_N_3"/>
    <property type="match status" value="1"/>
</dbReference>
<dbReference type="AlphaFoldDB" id="A0A1T1D419"/>
<dbReference type="GO" id="GO:0006559">
    <property type="term" value="P:L-phenylalanine catabolic process"/>
    <property type="evidence" value="ECO:0007669"/>
    <property type="project" value="TreeGrafter"/>
</dbReference>
<evidence type="ECO:0000256" key="1">
    <source>
        <dbReference type="SAM" id="MobiDB-lite"/>
    </source>
</evidence>
<proteinExistence type="predicted"/>
<dbReference type="Proteomes" id="UP000242590">
    <property type="component" value="Unassembled WGS sequence"/>
</dbReference>
<dbReference type="PROSITE" id="PS51354">
    <property type="entry name" value="GLUTAREDOXIN_2"/>
    <property type="match status" value="1"/>
</dbReference>
<feature type="region of interest" description="Disordered" evidence="1">
    <location>
        <begin position="235"/>
        <end position="256"/>
    </location>
</feature>